<dbReference type="EMBL" id="MT144939">
    <property type="protein sequence ID" value="QJI01651.1"/>
    <property type="molecule type" value="Genomic_DNA"/>
</dbReference>
<proteinExistence type="predicted"/>
<evidence type="ECO:0000313" key="1">
    <source>
        <dbReference type="EMBL" id="QJI01651.1"/>
    </source>
</evidence>
<gene>
    <name evidence="1" type="ORF">TM448B02669_0012</name>
</gene>
<dbReference type="AlphaFoldDB" id="A0A6M3XUH7"/>
<sequence>MRTRIAAQAKGWGILALALLMLVAGLSLAPSSVYGATTISGLPEETAPASDEVMVIEDATTTKKATLANIAANMPAITAPSLTLSTTPLPVTSGGWGLATLTPYSLYTGNGTGLPQAVGVGTTGQILGGVTGDAPSWSSNPPVPFAAKTADYTLTASDKVLSVDATSSETTITLPTAAGIAGRCYTIKKIDSSANAVVLDGNGAETIDGSANYRIVLQWQAVTVISNGTNWLVI</sequence>
<protein>
    <submittedName>
        <fullName evidence="1">Uncharacterized protein</fullName>
    </submittedName>
</protein>
<organism evidence="1">
    <name type="scientific">viral metagenome</name>
    <dbReference type="NCBI Taxonomy" id="1070528"/>
    <lineage>
        <taxon>unclassified sequences</taxon>
        <taxon>metagenomes</taxon>
        <taxon>organismal metagenomes</taxon>
    </lineage>
</organism>
<accession>A0A6M3XUH7</accession>
<name>A0A6M3XUH7_9ZZZZ</name>
<reference evidence="1" key="1">
    <citation type="submission" date="2020-03" db="EMBL/GenBank/DDBJ databases">
        <title>The deep terrestrial virosphere.</title>
        <authorList>
            <person name="Holmfeldt K."/>
            <person name="Nilsson E."/>
            <person name="Simone D."/>
            <person name="Lopez-Fernandez M."/>
            <person name="Wu X."/>
            <person name="de Brujin I."/>
            <person name="Lundin D."/>
            <person name="Andersson A."/>
            <person name="Bertilsson S."/>
            <person name="Dopson M."/>
        </authorList>
    </citation>
    <scope>NUCLEOTIDE SEQUENCE</scope>
    <source>
        <strain evidence="1">TM448B02669</strain>
    </source>
</reference>